<gene>
    <name evidence="2" type="ORF">SacglDRAFT_00935</name>
</gene>
<accession>I1CYU8</accession>
<name>I1CYU8_9PSEU</name>
<dbReference type="OrthoDB" id="3555972at2"/>
<evidence type="ECO:0008006" key="4">
    <source>
        <dbReference type="Google" id="ProtNLM"/>
    </source>
</evidence>
<dbReference type="EMBL" id="CM001484">
    <property type="protein sequence ID" value="EIE97872.1"/>
    <property type="molecule type" value="Genomic_DNA"/>
</dbReference>
<evidence type="ECO:0000256" key="1">
    <source>
        <dbReference type="SAM" id="MobiDB-lite"/>
    </source>
</evidence>
<evidence type="ECO:0000313" key="2">
    <source>
        <dbReference type="EMBL" id="EIE97872.1"/>
    </source>
</evidence>
<dbReference type="STRING" id="928724.SacglDRAFT_00935"/>
<reference evidence="3" key="2">
    <citation type="submission" date="2012-01" db="EMBL/GenBank/DDBJ databases">
        <title>Noncontiguous Finished sequence of chromosome of Saccharomonospora glauca K62.</title>
        <authorList>
            <consortium name="US DOE Joint Genome Institute"/>
            <person name="Lucas S."/>
            <person name="Han J."/>
            <person name="Lapidus A."/>
            <person name="Cheng J.-F."/>
            <person name="Goodwin L."/>
            <person name="Pitluck S."/>
            <person name="Peters L."/>
            <person name="Mikhailova N."/>
            <person name="Held B."/>
            <person name="Detter J.C."/>
            <person name="Han C."/>
            <person name="Tapia R."/>
            <person name="Land M."/>
            <person name="Hauser L."/>
            <person name="Kyrpides N."/>
            <person name="Ivanova N."/>
            <person name="Pagani I."/>
            <person name="Brambilla E.-M."/>
            <person name="Klenk H.-P."/>
            <person name="Woyke T."/>
        </authorList>
    </citation>
    <scope>NUCLEOTIDE SEQUENCE [LARGE SCALE GENOMIC DNA]</scope>
    <source>
        <strain evidence="3">K62</strain>
    </source>
</reference>
<reference evidence="2 3" key="1">
    <citation type="submission" date="2011-09" db="EMBL/GenBank/DDBJ databases">
        <authorList>
            <consortium name="US DOE Joint Genome Institute (JGI-PGF)"/>
            <person name="Lucas S."/>
            <person name="Han J."/>
            <person name="Lapidus A."/>
            <person name="Cheng J.-F."/>
            <person name="Goodwin L."/>
            <person name="Pitluck S."/>
            <person name="Peters L."/>
            <person name="Land M.L."/>
            <person name="Hauser L."/>
            <person name="Brambilla E."/>
            <person name="Klenk H.-P."/>
            <person name="Woyke T.J."/>
        </authorList>
    </citation>
    <scope>NUCLEOTIDE SEQUENCE [LARGE SCALE GENOMIC DNA]</scope>
    <source>
        <strain evidence="2 3">K62</strain>
    </source>
</reference>
<dbReference type="AlphaFoldDB" id="I1CYU8"/>
<sequence>MAQEFSEQGAAYDPGARGGSGNVADTAFKAITNLANMATAKLAASSLVESAKNGGFTVTKESADELINTLAKFVDEIRAMEPTLAAFDQQPALGSHPYGQLVARHMYEGANGPQSARAVLKQLETILEMSIEALQRASNQYEETEADTVDALNKTSRSI</sequence>
<evidence type="ECO:0000313" key="3">
    <source>
        <dbReference type="Proteomes" id="UP000005087"/>
    </source>
</evidence>
<feature type="region of interest" description="Disordered" evidence="1">
    <location>
        <begin position="139"/>
        <end position="159"/>
    </location>
</feature>
<proteinExistence type="predicted"/>
<dbReference type="Proteomes" id="UP000005087">
    <property type="component" value="Chromosome"/>
</dbReference>
<organism evidence="2 3">
    <name type="scientific">Saccharomonospora glauca K62</name>
    <dbReference type="NCBI Taxonomy" id="928724"/>
    <lineage>
        <taxon>Bacteria</taxon>
        <taxon>Bacillati</taxon>
        <taxon>Actinomycetota</taxon>
        <taxon>Actinomycetes</taxon>
        <taxon>Pseudonocardiales</taxon>
        <taxon>Pseudonocardiaceae</taxon>
        <taxon>Saccharomonospora</taxon>
    </lineage>
</organism>
<dbReference type="eggNOG" id="ENOG5030K3N">
    <property type="taxonomic scope" value="Bacteria"/>
</dbReference>
<dbReference type="RefSeq" id="WP_005462126.1">
    <property type="nucleotide sequence ID" value="NZ_CM001484.1"/>
</dbReference>
<keyword evidence="3" id="KW-1185">Reference proteome</keyword>
<dbReference type="HOGENOM" id="CLU_117639_0_0_11"/>
<protein>
    <recommendedName>
        <fullName evidence="4">PE domain-containing protein</fullName>
    </recommendedName>
</protein>